<protein>
    <submittedName>
        <fullName evidence="2">Uncharacterized protein</fullName>
    </submittedName>
</protein>
<name>A0A833YZ54_9CHIR</name>
<comment type="caution">
    <text evidence="2">The sequence shown here is derived from an EMBL/GenBank/DDBJ whole genome shotgun (WGS) entry which is preliminary data.</text>
</comment>
<dbReference type="AlphaFoldDB" id="A0A833YZ54"/>
<organism evidence="2 3">
    <name type="scientific">Phyllostomus discolor</name>
    <name type="common">pale spear-nosed bat</name>
    <dbReference type="NCBI Taxonomy" id="89673"/>
    <lineage>
        <taxon>Eukaryota</taxon>
        <taxon>Metazoa</taxon>
        <taxon>Chordata</taxon>
        <taxon>Craniata</taxon>
        <taxon>Vertebrata</taxon>
        <taxon>Euteleostomi</taxon>
        <taxon>Mammalia</taxon>
        <taxon>Eutheria</taxon>
        <taxon>Laurasiatheria</taxon>
        <taxon>Chiroptera</taxon>
        <taxon>Yangochiroptera</taxon>
        <taxon>Phyllostomidae</taxon>
        <taxon>Phyllostominae</taxon>
        <taxon>Phyllostomus</taxon>
    </lineage>
</organism>
<evidence type="ECO:0000313" key="3">
    <source>
        <dbReference type="Proteomes" id="UP000664940"/>
    </source>
</evidence>
<accession>A0A833YZ54</accession>
<feature type="region of interest" description="Disordered" evidence="1">
    <location>
        <begin position="67"/>
        <end position="126"/>
    </location>
</feature>
<sequence length="138" mass="15425">MPFLGEGEGSVLTPPFSEADSPGNRKSDSLLYFIFPLDRLPSHCLLEPPPAPPGGIVCGWESSRLRSGPHREARTNRGPLYRFGAPGRCPRRRRPPEGCTPPRQPTGQWQRVQPWGWQHPHPPPPPPRCLLCTELLRA</sequence>
<reference evidence="2 3" key="1">
    <citation type="journal article" date="2020" name="Nature">
        <title>Six reference-quality genomes reveal evolution of bat adaptations.</title>
        <authorList>
            <person name="Jebb D."/>
            <person name="Huang Z."/>
            <person name="Pippel M."/>
            <person name="Hughes G.M."/>
            <person name="Lavrichenko K."/>
            <person name="Devanna P."/>
            <person name="Winkler S."/>
            <person name="Jermiin L.S."/>
            <person name="Skirmuntt E.C."/>
            <person name="Katzourakis A."/>
            <person name="Burkitt-Gray L."/>
            <person name="Ray D.A."/>
            <person name="Sullivan K.A.M."/>
            <person name="Roscito J.G."/>
            <person name="Kirilenko B.M."/>
            <person name="Davalos L.M."/>
            <person name="Corthals A.P."/>
            <person name="Power M.L."/>
            <person name="Jones G."/>
            <person name="Ransome R.D."/>
            <person name="Dechmann D.K.N."/>
            <person name="Locatelli A.G."/>
            <person name="Puechmaille S.J."/>
            <person name="Fedrigo O."/>
            <person name="Jarvis E.D."/>
            <person name="Hiller M."/>
            <person name="Vernes S.C."/>
            <person name="Myers E.W."/>
            <person name="Teeling E.C."/>
        </authorList>
    </citation>
    <scope>NUCLEOTIDE SEQUENCE [LARGE SCALE GENOMIC DNA]</scope>
    <source>
        <strain evidence="2">Bat1K_MPI-CBG_1</strain>
    </source>
</reference>
<dbReference type="EMBL" id="JABVXQ010000012">
    <property type="protein sequence ID" value="KAF6084249.1"/>
    <property type="molecule type" value="Genomic_DNA"/>
</dbReference>
<evidence type="ECO:0000313" key="2">
    <source>
        <dbReference type="EMBL" id="KAF6084249.1"/>
    </source>
</evidence>
<feature type="region of interest" description="Disordered" evidence="1">
    <location>
        <begin position="1"/>
        <end position="24"/>
    </location>
</feature>
<gene>
    <name evidence="2" type="ORF">HJG60_008528</name>
</gene>
<dbReference type="Proteomes" id="UP000664940">
    <property type="component" value="Unassembled WGS sequence"/>
</dbReference>
<evidence type="ECO:0000256" key="1">
    <source>
        <dbReference type="SAM" id="MobiDB-lite"/>
    </source>
</evidence>
<proteinExistence type="predicted"/>